<evidence type="ECO:0000256" key="2">
    <source>
        <dbReference type="ARBA" id="ARBA00022490"/>
    </source>
</evidence>
<dbReference type="InterPro" id="IPR038619">
    <property type="entry name" value="MraZ_sf"/>
</dbReference>
<dbReference type="InterPro" id="IPR007159">
    <property type="entry name" value="SpoVT-AbrB_dom"/>
</dbReference>
<dbReference type="SUPFAM" id="SSF89447">
    <property type="entry name" value="AbrB/MazE/MraZ-like"/>
    <property type="match status" value="1"/>
</dbReference>
<dbReference type="Gene3D" id="3.40.1550.20">
    <property type="entry name" value="Transcriptional regulator MraZ domain"/>
    <property type="match status" value="1"/>
</dbReference>
<name>A0ABM7WT85_9BACT</name>
<keyword evidence="10" id="KW-1185">Reference proteome</keyword>
<evidence type="ECO:0000256" key="7">
    <source>
        <dbReference type="HAMAP-Rule" id="MF_01008"/>
    </source>
</evidence>
<accession>A0ABM7WT85</accession>
<dbReference type="Pfam" id="PF02381">
    <property type="entry name" value="MraZ"/>
    <property type="match status" value="2"/>
</dbReference>
<keyword evidence="2 7" id="KW-0963">Cytoplasm</keyword>
<dbReference type="InterPro" id="IPR035642">
    <property type="entry name" value="MraZ_N"/>
</dbReference>
<evidence type="ECO:0000256" key="3">
    <source>
        <dbReference type="ARBA" id="ARBA00022737"/>
    </source>
</evidence>
<dbReference type="InterPro" id="IPR037914">
    <property type="entry name" value="SpoVT-AbrB_sf"/>
</dbReference>
<evidence type="ECO:0000256" key="1">
    <source>
        <dbReference type="ARBA" id="ARBA00013860"/>
    </source>
</evidence>
<dbReference type="InterPro" id="IPR020603">
    <property type="entry name" value="MraZ_dom"/>
</dbReference>
<keyword evidence="5 7" id="KW-0238">DNA-binding</keyword>
<keyword evidence="3" id="KW-0677">Repeat</keyword>
<dbReference type="CDD" id="cd16320">
    <property type="entry name" value="MraZ_N"/>
    <property type="match status" value="1"/>
</dbReference>
<feature type="domain" description="SpoVT-AbrB" evidence="8">
    <location>
        <begin position="5"/>
        <end position="50"/>
    </location>
</feature>
<evidence type="ECO:0000313" key="9">
    <source>
        <dbReference type="EMBL" id="BDG02678.1"/>
    </source>
</evidence>
<dbReference type="EMBL" id="AP025591">
    <property type="protein sequence ID" value="BDG02678.1"/>
    <property type="molecule type" value="Genomic_DNA"/>
</dbReference>
<dbReference type="InterPro" id="IPR035644">
    <property type="entry name" value="MraZ_C"/>
</dbReference>
<protein>
    <recommendedName>
        <fullName evidence="1 7">Transcriptional regulator MraZ</fullName>
    </recommendedName>
</protein>
<evidence type="ECO:0000256" key="4">
    <source>
        <dbReference type="ARBA" id="ARBA00023015"/>
    </source>
</evidence>
<dbReference type="PANTHER" id="PTHR34701:SF1">
    <property type="entry name" value="TRANSCRIPTIONAL REGULATOR MRAZ"/>
    <property type="match status" value="1"/>
</dbReference>
<keyword evidence="6 7" id="KW-0804">Transcription</keyword>
<dbReference type="Proteomes" id="UP001162891">
    <property type="component" value="Chromosome"/>
</dbReference>
<keyword evidence="4 7" id="KW-0805">Transcription regulation</keyword>
<dbReference type="CDD" id="cd16321">
    <property type="entry name" value="MraZ_C"/>
    <property type="match status" value="1"/>
</dbReference>
<evidence type="ECO:0000256" key="6">
    <source>
        <dbReference type="ARBA" id="ARBA00023163"/>
    </source>
</evidence>
<comment type="subcellular location">
    <subcellularLocation>
        <location evidence="7">Cytoplasm</location>
        <location evidence="7">Nucleoid</location>
    </subcellularLocation>
</comment>
<evidence type="ECO:0000259" key="8">
    <source>
        <dbReference type="PROSITE" id="PS51740"/>
    </source>
</evidence>
<comment type="similarity">
    <text evidence="7">Belongs to the MraZ family.</text>
</comment>
<organism evidence="9 10">
    <name type="scientific">Anaeromyxobacter oryzae</name>
    <dbReference type="NCBI Taxonomy" id="2918170"/>
    <lineage>
        <taxon>Bacteria</taxon>
        <taxon>Pseudomonadati</taxon>
        <taxon>Myxococcota</taxon>
        <taxon>Myxococcia</taxon>
        <taxon>Myxococcales</taxon>
        <taxon>Cystobacterineae</taxon>
        <taxon>Anaeromyxobacteraceae</taxon>
        <taxon>Anaeromyxobacter</taxon>
    </lineage>
</organism>
<sequence length="145" mass="16433">MFFGTFNHAIDAKGRTSLPAKFREALSAAGEPRIVLMQYPHWRSILTLPQSVWNELVKKVMEASPLDARWQRSVLKFVSSAHEVDLDVHGRVLVPPALREWAGLSKDVVWVGMGRTIHLFDRARHEAEMAADIPAEQVVDFFSKI</sequence>
<dbReference type="HAMAP" id="MF_01008">
    <property type="entry name" value="MraZ"/>
    <property type="match status" value="1"/>
</dbReference>
<feature type="domain" description="SpoVT-AbrB" evidence="8">
    <location>
        <begin position="81"/>
        <end position="124"/>
    </location>
</feature>
<evidence type="ECO:0000256" key="5">
    <source>
        <dbReference type="ARBA" id="ARBA00023125"/>
    </source>
</evidence>
<proteinExistence type="inferred from homology"/>
<comment type="subunit">
    <text evidence="7">Forms oligomers.</text>
</comment>
<gene>
    <name evidence="7 9" type="primary">mraZ</name>
    <name evidence="9" type="ORF">AMOR_16740</name>
</gene>
<reference evidence="10" key="1">
    <citation type="journal article" date="2022" name="Int. J. Syst. Evol. Microbiol.">
        <title>Anaeromyxobacter oryzae sp. nov., Anaeromyxobacter diazotrophicus sp. nov. and Anaeromyxobacter paludicola sp. nov., isolated from paddy soils.</title>
        <authorList>
            <person name="Itoh H."/>
            <person name="Xu Z."/>
            <person name="Mise K."/>
            <person name="Masuda Y."/>
            <person name="Ushijima N."/>
            <person name="Hayakawa C."/>
            <person name="Shiratori Y."/>
            <person name="Senoo K."/>
        </authorList>
    </citation>
    <scope>NUCLEOTIDE SEQUENCE [LARGE SCALE GENOMIC DNA]</scope>
    <source>
        <strain evidence="10">Red232</strain>
    </source>
</reference>
<dbReference type="PANTHER" id="PTHR34701">
    <property type="entry name" value="TRANSCRIPTIONAL REGULATOR MRAZ"/>
    <property type="match status" value="1"/>
</dbReference>
<dbReference type="PROSITE" id="PS51740">
    <property type="entry name" value="SPOVT_ABRB"/>
    <property type="match status" value="2"/>
</dbReference>
<dbReference type="InterPro" id="IPR003444">
    <property type="entry name" value="MraZ"/>
</dbReference>
<dbReference type="RefSeq" id="WP_248360366.1">
    <property type="nucleotide sequence ID" value="NZ_AP025591.1"/>
</dbReference>
<evidence type="ECO:0000313" key="10">
    <source>
        <dbReference type="Proteomes" id="UP001162891"/>
    </source>
</evidence>